<dbReference type="PROSITE" id="PS00216">
    <property type="entry name" value="SUGAR_TRANSPORT_1"/>
    <property type="match status" value="1"/>
</dbReference>
<feature type="transmembrane region" description="Helical" evidence="7">
    <location>
        <begin position="180"/>
        <end position="198"/>
    </location>
</feature>
<dbReference type="InterPro" id="IPR005828">
    <property type="entry name" value="MFS_sugar_transport-like"/>
</dbReference>
<feature type="transmembrane region" description="Helical" evidence="7">
    <location>
        <begin position="83"/>
        <end position="107"/>
    </location>
</feature>
<evidence type="ECO:0000313" key="9">
    <source>
        <dbReference type="EMBL" id="KAK7095733.1"/>
    </source>
</evidence>
<evidence type="ECO:0000256" key="3">
    <source>
        <dbReference type="ARBA" id="ARBA00022448"/>
    </source>
</evidence>
<dbReference type="PANTHER" id="PTHR23511:SF34">
    <property type="entry name" value="SYNAPTIC VESICLE GLYCOPROTEIN 2"/>
    <property type="match status" value="1"/>
</dbReference>
<dbReference type="Gene3D" id="1.20.1250.20">
    <property type="entry name" value="MFS general substrate transporter like domains"/>
    <property type="match status" value="1"/>
</dbReference>
<comment type="subcellular location">
    <subcellularLocation>
        <location evidence="1">Membrane</location>
        <topology evidence="1">Multi-pass membrane protein</topology>
    </subcellularLocation>
</comment>
<evidence type="ECO:0000313" key="10">
    <source>
        <dbReference type="Proteomes" id="UP001374579"/>
    </source>
</evidence>
<dbReference type="InterPro" id="IPR005829">
    <property type="entry name" value="Sugar_transporter_CS"/>
</dbReference>
<feature type="domain" description="Major facilitator superfamily (MFS) profile" evidence="8">
    <location>
        <begin position="83"/>
        <end position="563"/>
    </location>
</feature>
<protein>
    <recommendedName>
        <fullName evidence="8">Major facilitator superfamily (MFS) profile domain-containing protein</fullName>
    </recommendedName>
</protein>
<proteinExistence type="inferred from homology"/>
<keyword evidence="4 7" id="KW-0812">Transmembrane</keyword>
<keyword evidence="3" id="KW-0813">Transport</keyword>
<feature type="transmembrane region" description="Helical" evidence="7">
    <location>
        <begin position="360"/>
        <end position="382"/>
    </location>
</feature>
<dbReference type="EMBL" id="JBAMIC010000014">
    <property type="protein sequence ID" value="KAK7095733.1"/>
    <property type="molecule type" value="Genomic_DNA"/>
</dbReference>
<dbReference type="Pfam" id="PF00083">
    <property type="entry name" value="Sugar_tr"/>
    <property type="match status" value="1"/>
</dbReference>
<accession>A0AAN9G547</accession>
<keyword evidence="6 7" id="KW-0472">Membrane</keyword>
<comment type="similarity">
    <text evidence="2">Belongs to the major facilitator superfamily.</text>
</comment>
<dbReference type="Pfam" id="PF07690">
    <property type="entry name" value="MFS_1"/>
    <property type="match status" value="1"/>
</dbReference>
<organism evidence="9 10">
    <name type="scientific">Littorina saxatilis</name>
    <dbReference type="NCBI Taxonomy" id="31220"/>
    <lineage>
        <taxon>Eukaryota</taxon>
        <taxon>Metazoa</taxon>
        <taxon>Spiralia</taxon>
        <taxon>Lophotrochozoa</taxon>
        <taxon>Mollusca</taxon>
        <taxon>Gastropoda</taxon>
        <taxon>Caenogastropoda</taxon>
        <taxon>Littorinimorpha</taxon>
        <taxon>Littorinoidea</taxon>
        <taxon>Littorinidae</taxon>
        <taxon>Littorina</taxon>
    </lineage>
</organism>
<gene>
    <name evidence="9" type="ORF">V1264_005104</name>
</gene>
<evidence type="ECO:0000256" key="7">
    <source>
        <dbReference type="SAM" id="Phobius"/>
    </source>
</evidence>
<dbReference type="InterPro" id="IPR011701">
    <property type="entry name" value="MFS"/>
</dbReference>
<dbReference type="GO" id="GO:0016020">
    <property type="term" value="C:membrane"/>
    <property type="evidence" value="ECO:0007669"/>
    <property type="project" value="UniProtKB-SubCell"/>
</dbReference>
<keyword evidence="5 7" id="KW-1133">Transmembrane helix</keyword>
<feature type="transmembrane region" description="Helical" evidence="7">
    <location>
        <begin position="251"/>
        <end position="270"/>
    </location>
</feature>
<dbReference type="InterPro" id="IPR036259">
    <property type="entry name" value="MFS_trans_sf"/>
</dbReference>
<evidence type="ECO:0000256" key="1">
    <source>
        <dbReference type="ARBA" id="ARBA00004141"/>
    </source>
</evidence>
<evidence type="ECO:0000256" key="5">
    <source>
        <dbReference type="ARBA" id="ARBA00022989"/>
    </source>
</evidence>
<dbReference type="PROSITE" id="PS50850">
    <property type="entry name" value="MFS"/>
    <property type="match status" value="1"/>
</dbReference>
<feature type="transmembrane region" description="Helical" evidence="7">
    <location>
        <begin position="151"/>
        <end position="174"/>
    </location>
</feature>
<evidence type="ECO:0000256" key="2">
    <source>
        <dbReference type="ARBA" id="ARBA00008335"/>
    </source>
</evidence>
<name>A0AAN9G547_9CAEN</name>
<dbReference type="InterPro" id="IPR020846">
    <property type="entry name" value="MFS_dom"/>
</dbReference>
<keyword evidence="10" id="KW-1185">Reference proteome</keyword>
<dbReference type="AlphaFoldDB" id="A0AAN9G547"/>
<dbReference type="PANTHER" id="PTHR23511">
    <property type="entry name" value="SYNAPTIC VESICLE GLYCOPROTEIN 2"/>
    <property type="match status" value="1"/>
</dbReference>
<dbReference type="FunFam" id="1.20.1250.20:FF:000232">
    <property type="entry name" value="Organic cation/carnitine transporter 7"/>
    <property type="match status" value="1"/>
</dbReference>
<feature type="transmembrane region" description="Helical" evidence="7">
    <location>
        <begin position="477"/>
        <end position="497"/>
    </location>
</feature>
<reference evidence="9 10" key="1">
    <citation type="submission" date="2024-02" db="EMBL/GenBank/DDBJ databases">
        <title>Chromosome-scale genome assembly of the rough periwinkle Littorina saxatilis.</title>
        <authorList>
            <person name="De Jode A."/>
            <person name="Faria R."/>
            <person name="Formenti G."/>
            <person name="Sims Y."/>
            <person name="Smith T.P."/>
            <person name="Tracey A."/>
            <person name="Wood J.M.D."/>
            <person name="Zagrodzka Z.B."/>
            <person name="Johannesson K."/>
            <person name="Butlin R.K."/>
            <person name="Leder E.H."/>
        </authorList>
    </citation>
    <scope>NUCLEOTIDE SEQUENCE [LARGE SCALE GENOMIC DNA]</scope>
    <source>
        <strain evidence="9">Snail1</strain>
        <tissue evidence="9">Muscle</tissue>
    </source>
</reference>
<feature type="transmembrane region" description="Helical" evidence="7">
    <location>
        <begin position="122"/>
        <end position="139"/>
    </location>
</feature>
<evidence type="ECO:0000256" key="4">
    <source>
        <dbReference type="ARBA" id="ARBA00022692"/>
    </source>
</evidence>
<comment type="caution">
    <text evidence="9">The sequence shown here is derived from an EMBL/GenBank/DDBJ whole genome shotgun (WGS) entry which is preliminary data.</text>
</comment>
<dbReference type="PROSITE" id="PS00217">
    <property type="entry name" value="SUGAR_TRANSPORT_2"/>
    <property type="match status" value="1"/>
</dbReference>
<evidence type="ECO:0000259" key="8">
    <source>
        <dbReference type="PROSITE" id="PS50850"/>
    </source>
</evidence>
<feature type="transmembrane region" description="Helical" evidence="7">
    <location>
        <begin position="509"/>
        <end position="532"/>
    </location>
</feature>
<dbReference type="GO" id="GO:0022857">
    <property type="term" value="F:transmembrane transporter activity"/>
    <property type="evidence" value="ECO:0007669"/>
    <property type="project" value="InterPro"/>
</dbReference>
<dbReference type="SUPFAM" id="SSF103473">
    <property type="entry name" value="MFS general substrate transporter"/>
    <property type="match status" value="1"/>
</dbReference>
<evidence type="ECO:0000256" key="6">
    <source>
        <dbReference type="ARBA" id="ARBA00023136"/>
    </source>
</evidence>
<sequence>MNDSAEDGISNRAYDEAFLRDSHFTGDNDDENDGLMEDEETKLLADDRDPYTRGRQGNGGVNNGAVFTYEESLAAVGTGKFHLLLLLLCGWAVSSDAVEVLSVSFLLPSATCDLHLDSQDKGWLNAIVFVGMMVGGYVWGSLADKSGRRSVLMWSLTVNGLGGLLSSVSQVFWLFLVFRFISGIGVGGSIPVIFTYFTEFQARSRRGSMISVLATFWMAGNILAAGLAWLVIPHTSLGYFSSEFKYNSWRIFIALCTVPSLTSAAIFVLMPESPKFLLKYGREDEAIKVLKKIHRSNKSTAPFNISGLVLSLDETGKKDGGTVGVEESVDVKKGGGGCCGALCSMWENTLTLFRPRLRSVTCLLLIVNFTIAFGYYGLFMWFPEIFNRIDKNGGTMCEPGNKNDNSTSSNGTAVCEPVGDIVYLEGFLTAVSNLPGNLLTIALMDRIGRKILLASSMVISGLSVFFLWFVHERWQNILMSCIFGAVSTIGFNALDVLQTELFPTDVRSTAFGVQTGIMRIAAILGNVIFGLLVDVHCAIPMILVAALMAFGGLVSLRLPNTMGLDIH</sequence>
<feature type="transmembrane region" description="Helical" evidence="7">
    <location>
        <begin position="451"/>
        <end position="471"/>
    </location>
</feature>
<feature type="transmembrane region" description="Helical" evidence="7">
    <location>
        <begin position="538"/>
        <end position="558"/>
    </location>
</feature>
<dbReference type="Proteomes" id="UP001374579">
    <property type="component" value="Unassembled WGS sequence"/>
</dbReference>
<feature type="transmembrane region" description="Helical" evidence="7">
    <location>
        <begin position="210"/>
        <end position="231"/>
    </location>
</feature>